<gene>
    <name evidence="1" type="ORF">PSON_ATCC_30995.1.T1500132</name>
</gene>
<accession>A0A8S1RBD5</accession>
<organism evidence="1 2">
    <name type="scientific">Paramecium sonneborni</name>
    <dbReference type="NCBI Taxonomy" id="65129"/>
    <lineage>
        <taxon>Eukaryota</taxon>
        <taxon>Sar</taxon>
        <taxon>Alveolata</taxon>
        <taxon>Ciliophora</taxon>
        <taxon>Intramacronucleata</taxon>
        <taxon>Oligohymenophorea</taxon>
        <taxon>Peniculida</taxon>
        <taxon>Parameciidae</taxon>
        <taxon>Paramecium</taxon>
    </lineage>
</organism>
<reference evidence="1" key="1">
    <citation type="submission" date="2021-01" db="EMBL/GenBank/DDBJ databases">
        <authorList>
            <consortium name="Genoscope - CEA"/>
            <person name="William W."/>
        </authorList>
    </citation>
    <scope>NUCLEOTIDE SEQUENCE</scope>
</reference>
<protein>
    <submittedName>
        <fullName evidence="1">Uncharacterized protein</fullName>
    </submittedName>
</protein>
<evidence type="ECO:0000313" key="2">
    <source>
        <dbReference type="Proteomes" id="UP000692954"/>
    </source>
</evidence>
<sequence length="244" mass="28698">MQKHLLMNTSPHIEMKHITQTTNKGVYVLYYEQIIESTDPIVKALQFYFKSRELVKDINSVKQVIIYSLNEDDPFTYIILQLATTAREDGAILARKACNKIVTQKSEDNSMSKLLPHNYTIHDIAEFNFGFQLANYRWTYQSIKEGGKPSQIPIHYLYLITQIKQEDYLTEIEQKWNLKQQENRINYQFTPFRETYIKITRISSNETKHSHNRIYEEFHLRYVKGFGDKGISTIIEGDELLTAG</sequence>
<proteinExistence type="predicted"/>
<evidence type="ECO:0000313" key="1">
    <source>
        <dbReference type="EMBL" id="CAD8124349.1"/>
    </source>
</evidence>
<name>A0A8S1RBD5_9CILI</name>
<dbReference type="AlphaFoldDB" id="A0A8S1RBD5"/>
<dbReference type="EMBL" id="CAJJDN010000150">
    <property type="protein sequence ID" value="CAD8124349.1"/>
    <property type="molecule type" value="Genomic_DNA"/>
</dbReference>
<keyword evidence="2" id="KW-1185">Reference proteome</keyword>
<dbReference type="Proteomes" id="UP000692954">
    <property type="component" value="Unassembled WGS sequence"/>
</dbReference>
<comment type="caution">
    <text evidence="1">The sequence shown here is derived from an EMBL/GenBank/DDBJ whole genome shotgun (WGS) entry which is preliminary data.</text>
</comment>
<dbReference type="OrthoDB" id="412814at2759"/>